<proteinExistence type="predicted"/>
<name>D6GVX3_PARA5</name>
<reference evidence="1 2" key="1">
    <citation type="journal article" date="2010" name="Proc. Natl. Acad. Sci. U.S.A.">
        <title>Enigmatic, ultrasmall, uncultivated Archaea.</title>
        <authorList>
            <person name="Baker B.J."/>
            <person name="Comolli L.R."/>
            <person name="Dick G.J."/>
            <person name="Hauser L.J."/>
            <person name="Hyatt D."/>
            <person name="Dill B.D."/>
            <person name="Land M.L."/>
            <person name="Verberkmoes N.C."/>
            <person name="Hettich R.L."/>
            <person name="Banfield J.F."/>
        </authorList>
    </citation>
    <scope>NUCLEOTIDE SEQUENCE [LARGE SCALE GENOMIC DNA]</scope>
</reference>
<gene>
    <name evidence="1" type="ORF">BJBARM5_0643</name>
</gene>
<evidence type="ECO:0000313" key="2">
    <source>
        <dbReference type="Proteomes" id="UP000009376"/>
    </source>
</evidence>
<dbReference type="Proteomes" id="UP000009376">
    <property type="component" value="Unassembled WGS sequence"/>
</dbReference>
<accession>D6GVX3</accession>
<evidence type="ECO:0000313" key="1">
    <source>
        <dbReference type="EMBL" id="EFD92638.1"/>
    </source>
</evidence>
<organism evidence="1 2">
    <name type="scientific">Candidatus Parvarchaeum acidophilus ARMAN-5</name>
    <dbReference type="NCBI Taxonomy" id="662762"/>
    <lineage>
        <taxon>Archaea</taxon>
        <taxon>Candidatus Parvarchaeota</taxon>
        <taxon>Candidatus Parvarchaeum</taxon>
    </lineage>
</organism>
<dbReference type="AlphaFoldDB" id="D6GVX3"/>
<dbReference type="EMBL" id="GG745558">
    <property type="protein sequence ID" value="EFD92638.1"/>
    <property type="molecule type" value="Genomic_DNA"/>
</dbReference>
<protein>
    <submittedName>
        <fullName evidence="1">Uncharacterized protein</fullName>
    </submittedName>
</protein>
<sequence length="194" mass="20754">MEFHRIARFGRRGQLTMLDLALAPLAAVVLAVLASALLHSATANLLTAVNQQPTALSCNFALDSIYSTYYVHTSYALSQIALSNPAQYALAESNKQQSLSANCSGSCSSTYSYSQNYLYNSSSLYSDFIGYFSGFSLSDFGVLTGQEAATLNALGIRVFLNSIPAGVTGTEECSLKVYNPANPSSPYTIYGVMN</sequence>